<protein>
    <submittedName>
        <fullName evidence="2">Purine-nucleoside phosphorylase</fullName>
    </submittedName>
</protein>
<dbReference type="SUPFAM" id="SSF53167">
    <property type="entry name" value="Purine and uridine phosphorylases"/>
    <property type="match status" value="1"/>
</dbReference>
<dbReference type="OrthoDB" id="5339230at2"/>
<dbReference type="Proteomes" id="UP000256424">
    <property type="component" value="Unassembled WGS sequence"/>
</dbReference>
<evidence type="ECO:0000259" key="1">
    <source>
        <dbReference type="Pfam" id="PF01048"/>
    </source>
</evidence>
<evidence type="ECO:0000313" key="2">
    <source>
        <dbReference type="EMBL" id="RDU72515.1"/>
    </source>
</evidence>
<reference evidence="2 3" key="1">
    <citation type="submission" date="2018-04" db="EMBL/GenBank/DDBJ databases">
        <title>Novel Campyloabacter and Helicobacter Species and Strains.</title>
        <authorList>
            <person name="Mannion A.J."/>
            <person name="Shen Z."/>
            <person name="Fox J.G."/>
        </authorList>
    </citation>
    <scope>NUCLEOTIDE SEQUENCE [LARGE SCALE GENOMIC DNA]</scope>
    <source>
        <strain evidence="2 3">MIT 97-5075</strain>
    </source>
</reference>
<dbReference type="GO" id="GO:0005829">
    <property type="term" value="C:cytosol"/>
    <property type="evidence" value="ECO:0007669"/>
    <property type="project" value="TreeGrafter"/>
</dbReference>
<accession>A0A3D8J5S5</accession>
<dbReference type="Gene3D" id="3.40.50.1580">
    <property type="entry name" value="Nucleoside phosphorylase domain"/>
    <property type="match status" value="1"/>
</dbReference>
<dbReference type="GO" id="GO:0008930">
    <property type="term" value="F:methylthioadenosine nucleosidase activity"/>
    <property type="evidence" value="ECO:0007669"/>
    <property type="project" value="TreeGrafter"/>
</dbReference>
<dbReference type="EMBL" id="NXLW01000006">
    <property type="protein sequence ID" value="RDU72515.1"/>
    <property type="molecule type" value="Genomic_DNA"/>
</dbReference>
<dbReference type="InterPro" id="IPR000845">
    <property type="entry name" value="Nucleoside_phosphorylase_d"/>
</dbReference>
<proteinExistence type="predicted"/>
<dbReference type="RefSeq" id="WP_104763501.1">
    <property type="nucleotide sequence ID" value="NZ_FZPM01000025.1"/>
</dbReference>
<dbReference type="PANTHER" id="PTHR46832">
    <property type="entry name" value="5'-METHYLTHIOADENOSINE/S-ADENOSYLHOMOCYSTEINE NUCLEOSIDASE"/>
    <property type="match status" value="1"/>
</dbReference>
<keyword evidence="3" id="KW-1185">Reference proteome</keyword>
<organism evidence="2 3">
    <name type="scientific">Helicobacter aurati</name>
    <dbReference type="NCBI Taxonomy" id="137778"/>
    <lineage>
        <taxon>Bacteria</taxon>
        <taxon>Pseudomonadati</taxon>
        <taxon>Campylobacterota</taxon>
        <taxon>Epsilonproteobacteria</taxon>
        <taxon>Campylobacterales</taxon>
        <taxon>Helicobacteraceae</taxon>
        <taxon>Helicobacter</taxon>
    </lineage>
</organism>
<comment type="caution">
    <text evidence="2">The sequence shown here is derived from an EMBL/GenBank/DDBJ whole genome shotgun (WGS) entry which is preliminary data.</text>
</comment>
<dbReference type="Pfam" id="PF01048">
    <property type="entry name" value="PNP_UDP_1"/>
    <property type="match status" value="1"/>
</dbReference>
<gene>
    <name evidence="2" type="ORF">CQA66_04170</name>
</gene>
<sequence length="186" mass="20759">MIVCAGNGESFGFAKDIGVGIVESTIGLTQICLRYAPKYLLFVGSAGSYDSTVAIGTLFVSRHATQIELSFLQNQSYTPIDNSILVESSRFVSCETLMKANILEAVVNSSNYITNTSQYNQMMLSANILLENMETFSVFKVAQYFQIPCFAILCVSNKVGENSHQEWLQNKKLVEEKLYWAVRTFL</sequence>
<dbReference type="GO" id="GO:0008782">
    <property type="term" value="F:adenosylhomocysteine nucleosidase activity"/>
    <property type="evidence" value="ECO:0007669"/>
    <property type="project" value="TreeGrafter"/>
</dbReference>
<evidence type="ECO:0000313" key="3">
    <source>
        <dbReference type="Proteomes" id="UP000256424"/>
    </source>
</evidence>
<dbReference type="InterPro" id="IPR035994">
    <property type="entry name" value="Nucleoside_phosphorylase_sf"/>
</dbReference>
<dbReference type="AlphaFoldDB" id="A0A3D8J5S5"/>
<feature type="domain" description="Nucleoside phosphorylase" evidence="1">
    <location>
        <begin position="18"/>
        <end position="184"/>
    </location>
</feature>
<dbReference type="GO" id="GO:0009116">
    <property type="term" value="P:nucleoside metabolic process"/>
    <property type="evidence" value="ECO:0007669"/>
    <property type="project" value="InterPro"/>
</dbReference>
<name>A0A3D8J5S5_9HELI</name>
<dbReference type="GO" id="GO:0019284">
    <property type="term" value="P:L-methionine salvage from S-adenosylmethionine"/>
    <property type="evidence" value="ECO:0007669"/>
    <property type="project" value="TreeGrafter"/>
</dbReference>
<dbReference type="PANTHER" id="PTHR46832:SF2">
    <property type="entry name" value="FUTALOSINE HYDROLASE"/>
    <property type="match status" value="1"/>
</dbReference>